<gene>
    <name evidence="1" type="ORF">INS90_00385</name>
</gene>
<dbReference type="Proteomes" id="UP000594961">
    <property type="component" value="Chromosome"/>
</dbReference>
<organism evidence="1 2">
    <name type="scientific">Trueperella pecoris</name>
    <dbReference type="NCBI Taxonomy" id="2733571"/>
    <lineage>
        <taxon>Bacteria</taxon>
        <taxon>Bacillati</taxon>
        <taxon>Actinomycetota</taxon>
        <taxon>Actinomycetes</taxon>
        <taxon>Actinomycetales</taxon>
        <taxon>Actinomycetaceae</taxon>
        <taxon>Trueperella</taxon>
    </lineage>
</organism>
<evidence type="ECO:0000313" key="1">
    <source>
        <dbReference type="EMBL" id="QOR47808.1"/>
    </source>
</evidence>
<proteinExistence type="predicted"/>
<evidence type="ECO:0000313" key="2">
    <source>
        <dbReference type="Proteomes" id="UP000594961"/>
    </source>
</evidence>
<evidence type="ECO:0008006" key="3">
    <source>
        <dbReference type="Google" id="ProtNLM"/>
    </source>
</evidence>
<reference evidence="1 2" key="1">
    <citation type="submission" date="2020-10" db="EMBL/GenBank/DDBJ databases">
        <title>Trueperella pecoris sp. nov. isolated from bovine and porcine specimens.</title>
        <authorList>
            <person name="Schoenecker L."/>
            <person name="Schnydrig P."/>
            <person name="Brodard I."/>
            <person name="Thomann A."/>
            <person name="Hemphill A."/>
            <person name="Rodriguez-Campos S."/>
            <person name="Perreten V."/>
            <person name="Jores J."/>
            <person name="Kittl S."/>
        </authorList>
    </citation>
    <scope>NUCLEOTIDE SEQUENCE [LARGE SCALE GENOMIC DNA]</scope>
    <source>
        <strain evidence="1 2">19OD0592</strain>
    </source>
</reference>
<sequence length="100" mass="10992">MGFWKTVTVGAIGYVLGARAGRARYESIKSNAQRVWDSSIVRDGRSKVRNQAAETFQQAQGLASAKLHEAADVVKDKVRGEDEADEIRVEAVRVDTDKAE</sequence>
<dbReference type="EMBL" id="CP063212">
    <property type="protein sequence ID" value="QOR47808.1"/>
    <property type="molecule type" value="Genomic_DNA"/>
</dbReference>
<protein>
    <recommendedName>
        <fullName evidence="3">Protoporphyrinogen oxidase</fullName>
    </recommendedName>
</protein>
<name>A0A7M1R0U9_9ACTO</name>
<dbReference type="RefSeq" id="WP_197553344.1">
    <property type="nucleotide sequence ID" value="NZ_CP063212.1"/>
</dbReference>
<dbReference type="AlphaFoldDB" id="A0A7M1R0U9"/>
<accession>A0A7M1R0U9</accession>